<evidence type="ECO:0000313" key="3">
    <source>
        <dbReference type="Proteomes" id="UP000735302"/>
    </source>
</evidence>
<comment type="caution">
    <text evidence="2">The sequence shown here is derived from an EMBL/GenBank/DDBJ whole genome shotgun (WGS) entry which is preliminary data.</text>
</comment>
<protein>
    <submittedName>
        <fullName evidence="2">Uncharacterized protein</fullName>
    </submittedName>
</protein>
<dbReference type="EMBL" id="BLXT01002491">
    <property type="protein sequence ID" value="GFN95324.1"/>
    <property type="molecule type" value="Genomic_DNA"/>
</dbReference>
<proteinExistence type="predicted"/>
<name>A0AAV3ZJL0_9GAST</name>
<reference evidence="2 3" key="1">
    <citation type="journal article" date="2021" name="Elife">
        <title>Chloroplast acquisition without the gene transfer in kleptoplastic sea slugs, Plakobranchus ocellatus.</title>
        <authorList>
            <person name="Maeda T."/>
            <person name="Takahashi S."/>
            <person name="Yoshida T."/>
            <person name="Shimamura S."/>
            <person name="Takaki Y."/>
            <person name="Nagai Y."/>
            <person name="Toyoda A."/>
            <person name="Suzuki Y."/>
            <person name="Arimoto A."/>
            <person name="Ishii H."/>
            <person name="Satoh N."/>
            <person name="Nishiyama T."/>
            <person name="Hasebe M."/>
            <person name="Maruyama T."/>
            <person name="Minagawa J."/>
            <person name="Obokata J."/>
            <person name="Shigenobu S."/>
        </authorList>
    </citation>
    <scope>NUCLEOTIDE SEQUENCE [LARGE SCALE GENOMIC DNA]</scope>
</reference>
<feature type="region of interest" description="Disordered" evidence="1">
    <location>
        <begin position="30"/>
        <end position="49"/>
    </location>
</feature>
<sequence length="112" mass="13204">MAFLLEQCQRSTTLAGSWTALLRKEWTNRAGERENETKVRQTRRDKRSYRVPQVGLRKTKKAQRGRIELQRAPYLLSDLRPENRTSISNKYKSSILAIEKIVFGRRIERILS</sequence>
<gene>
    <name evidence="2" type="ORF">PoB_002183000</name>
</gene>
<keyword evidence="3" id="KW-1185">Reference proteome</keyword>
<organism evidence="2 3">
    <name type="scientific">Plakobranchus ocellatus</name>
    <dbReference type="NCBI Taxonomy" id="259542"/>
    <lineage>
        <taxon>Eukaryota</taxon>
        <taxon>Metazoa</taxon>
        <taxon>Spiralia</taxon>
        <taxon>Lophotrochozoa</taxon>
        <taxon>Mollusca</taxon>
        <taxon>Gastropoda</taxon>
        <taxon>Heterobranchia</taxon>
        <taxon>Euthyneura</taxon>
        <taxon>Panpulmonata</taxon>
        <taxon>Sacoglossa</taxon>
        <taxon>Placobranchoidea</taxon>
        <taxon>Plakobranchidae</taxon>
        <taxon>Plakobranchus</taxon>
    </lineage>
</organism>
<feature type="compositionally biased region" description="Basic and acidic residues" evidence="1">
    <location>
        <begin position="30"/>
        <end position="39"/>
    </location>
</feature>
<evidence type="ECO:0000313" key="2">
    <source>
        <dbReference type="EMBL" id="GFN95324.1"/>
    </source>
</evidence>
<feature type="compositionally biased region" description="Basic residues" evidence="1">
    <location>
        <begin position="40"/>
        <end position="49"/>
    </location>
</feature>
<evidence type="ECO:0000256" key="1">
    <source>
        <dbReference type="SAM" id="MobiDB-lite"/>
    </source>
</evidence>
<accession>A0AAV3ZJL0</accession>
<dbReference type="Proteomes" id="UP000735302">
    <property type="component" value="Unassembled WGS sequence"/>
</dbReference>
<dbReference type="AlphaFoldDB" id="A0AAV3ZJL0"/>